<dbReference type="OrthoDB" id="7273954at2"/>
<dbReference type="Proteomes" id="UP000077786">
    <property type="component" value="Unassembled WGS sequence"/>
</dbReference>
<dbReference type="EMBL" id="LUTU01000031">
    <property type="protein sequence ID" value="OAJ65957.1"/>
    <property type="molecule type" value="Genomic_DNA"/>
</dbReference>
<sequence length="241" mass="26165">MITYRKISASGGGKLIVAYLREQQPEPEKDARFERQRPDPNLETGDKLTTYYTGREDRGAWAPDIGNKIASALGIDVTKILTDEALARLFEAKRADTGEAWANTGRKRELSAFDFTASPDKTVTLAAEMATTAEERALIWSAIYHANDKATAFIAKEVGVARRGSGNHSSVEEGEVAWVSFRHHMARPVLKLQDGAKGPTAAVEVPVPGDPQSHIHNLMFNAVATESGHLGSGPMDMSGMM</sequence>
<accession>A0A1B6VG60</accession>
<evidence type="ECO:0000313" key="3">
    <source>
        <dbReference type="EMBL" id="OAJ65957.1"/>
    </source>
</evidence>
<name>A0A1B6VG60_9PROT</name>
<comment type="caution">
    <text evidence="3">The sequence shown here is derived from an EMBL/GenBank/DDBJ whole genome shotgun (WGS) entry which is preliminary data.</text>
</comment>
<gene>
    <name evidence="3" type="ORF">A0123_03413</name>
</gene>
<evidence type="ECO:0000313" key="4">
    <source>
        <dbReference type="Proteomes" id="UP000077786"/>
    </source>
</evidence>
<dbReference type="NCBIfam" id="NF041492">
    <property type="entry name" value="MobF"/>
    <property type="match status" value="1"/>
</dbReference>
<evidence type="ECO:0000259" key="2">
    <source>
        <dbReference type="Pfam" id="PF08751"/>
    </source>
</evidence>
<dbReference type="RefSeq" id="WP_064275711.1">
    <property type="nucleotide sequence ID" value="NZ_LUTU01000031.1"/>
</dbReference>
<feature type="compositionally biased region" description="Basic and acidic residues" evidence="1">
    <location>
        <begin position="26"/>
        <end position="46"/>
    </location>
</feature>
<dbReference type="SUPFAM" id="SSF55464">
    <property type="entry name" value="Origin of replication-binding domain, RBD-like"/>
    <property type="match status" value="1"/>
</dbReference>
<evidence type="ECO:0000256" key="1">
    <source>
        <dbReference type="SAM" id="MobiDB-lite"/>
    </source>
</evidence>
<dbReference type="Pfam" id="PF08751">
    <property type="entry name" value="TrwC"/>
    <property type="match status" value="1"/>
</dbReference>
<dbReference type="AlphaFoldDB" id="A0A1B6VG60"/>
<dbReference type="PATRIC" id="fig|38307.3.peg.3585"/>
<dbReference type="InterPro" id="IPR014862">
    <property type="entry name" value="TrwC"/>
</dbReference>
<reference evidence="3 4" key="1">
    <citation type="submission" date="2016-03" db="EMBL/GenBank/DDBJ databases">
        <title>Draft genome sequence of Gluconobacter cerinus strain CECT 9110.</title>
        <authorList>
            <person name="Sainz F."/>
            <person name="Mas A."/>
            <person name="Torija M.J."/>
        </authorList>
    </citation>
    <scope>NUCLEOTIDE SEQUENCE [LARGE SCALE GENOMIC DNA]</scope>
    <source>
        <strain evidence="3 4">CECT 9110</strain>
    </source>
</reference>
<organism evidence="3 4">
    <name type="scientific">Gluconobacter cerinus</name>
    <dbReference type="NCBI Taxonomy" id="38307"/>
    <lineage>
        <taxon>Bacteria</taxon>
        <taxon>Pseudomonadati</taxon>
        <taxon>Pseudomonadota</taxon>
        <taxon>Alphaproteobacteria</taxon>
        <taxon>Acetobacterales</taxon>
        <taxon>Acetobacteraceae</taxon>
        <taxon>Gluconobacter</taxon>
    </lineage>
</organism>
<feature type="region of interest" description="Disordered" evidence="1">
    <location>
        <begin position="26"/>
        <end position="47"/>
    </location>
</feature>
<proteinExistence type="predicted"/>
<feature type="domain" description="TrwC relaxase" evidence="2">
    <location>
        <begin position="41"/>
        <end position="230"/>
    </location>
</feature>
<protein>
    <submittedName>
        <fullName evidence="3">Conjugal transfer protein TraA</fullName>
    </submittedName>
</protein>